<feature type="non-terminal residue" evidence="2">
    <location>
        <position position="1"/>
    </location>
</feature>
<keyword evidence="3" id="KW-1185">Reference proteome</keyword>
<sequence>GKIELPPLQQPPDVLHELLTSNTPTSKKFRSHIRQYNAAFAFTSLGVSLDESLFQGTGAYAFRIHGQLAHRTGSLLPAAGQPIRYAQIYIIDSSEERVEARRQGNLNAQRGRRPANANDFVDADVWRELETMIEENHRFFGVYKQAYQIMREKPVEEQRDLQVHLRFKKHTDRRRYNLPNVAEGEIAAIIPGPGNIAHDSRDIVLRLNDGPLSRISDRHPAYHPLHYVLLFPYGEMGWHEEIPLAGENEAGRYKKVTRLMFMQHRLHTRFDQPASIFYACKLFHQYIVDGWACIEQSDLMFLRTHQNQLRRESYRGLADALNANDERDTADIGQPIILPSSFINSPCCMMQLFQDAMSICRYYLHPDLFITMTLLKKLDLLIVLLSTF</sequence>
<accession>A0A164YDL1</accession>
<dbReference type="EMBL" id="KV419398">
    <property type="protein sequence ID" value="KZS96818.1"/>
    <property type="molecule type" value="Genomic_DNA"/>
</dbReference>
<dbReference type="STRING" id="1314777.A0A164YDL1"/>
<dbReference type="PANTHER" id="PTHR45786">
    <property type="entry name" value="DNA BINDING PROTEIN-LIKE"/>
    <property type="match status" value="1"/>
</dbReference>
<name>A0A164YDL1_9AGAM</name>
<gene>
    <name evidence="2" type="ORF">SISNIDRAFT_406885</name>
</gene>
<evidence type="ECO:0000259" key="1">
    <source>
        <dbReference type="Pfam" id="PF14214"/>
    </source>
</evidence>
<dbReference type="PANTHER" id="PTHR45786:SF74">
    <property type="entry name" value="ATP-DEPENDENT DNA HELICASE"/>
    <property type="match status" value="1"/>
</dbReference>
<organism evidence="2 3">
    <name type="scientific">Sistotremastrum niveocremeum HHB9708</name>
    <dbReference type="NCBI Taxonomy" id="1314777"/>
    <lineage>
        <taxon>Eukaryota</taxon>
        <taxon>Fungi</taxon>
        <taxon>Dikarya</taxon>
        <taxon>Basidiomycota</taxon>
        <taxon>Agaricomycotina</taxon>
        <taxon>Agaricomycetes</taxon>
        <taxon>Sistotremastrales</taxon>
        <taxon>Sistotremastraceae</taxon>
        <taxon>Sertulicium</taxon>
        <taxon>Sertulicium niveocremeum</taxon>
    </lineage>
</organism>
<proteinExistence type="predicted"/>
<protein>
    <recommendedName>
        <fullName evidence="1">Helitron helicase-like domain-containing protein</fullName>
    </recommendedName>
</protein>
<dbReference type="AlphaFoldDB" id="A0A164YDL1"/>
<reference evidence="2 3" key="1">
    <citation type="journal article" date="2016" name="Mol. Biol. Evol.">
        <title>Comparative Genomics of Early-Diverging Mushroom-Forming Fungi Provides Insights into the Origins of Lignocellulose Decay Capabilities.</title>
        <authorList>
            <person name="Nagy L.G."/>
            <person name="Riley R."/>
            <person name="Tritt A."/>
            <person name="Adam C."/>
            <person name="Daum C."/>
            <person name="Floudas D."/>
            <person name="Sun H."/>
            <person name="Yadav J.S."/>
            <person name="Pangilinan J."/>
            <person name="Larsson K.H."/>
            <person name="Matsuura K."/>
            <person name="Barry K."/>
            <person name="Labutti K."/>
            <person name="Kuo R."/>
            <person name="Ohm R.A."/>
            <person name="Bhattacharya S.S."/>
            <person name="Shirouzu T."/>
            <person name="Yoshinaga Y."/>
            <person name="Martin F.M."/>
            <person name="Grigoriev I.V."/>
            <person name="Hibbett D.S."/>
        </authorList>
    </citation>
    <scope>NUCLEOTIDE SEQUENCE [LARGE SCALE GENOMIC DNA]</scope>
    <source>
        <strain evidence="2 3">HHB9708</strain>
    </source>
</reference>
<evidence type="ECO:0000313" key="2">
    <source>
        <dbReference type="EMBL" id="KZS96818.1"/>
    </source>
</evidence>
<dbReference type="Proteomes" id="UP000076722">
    <property type="component" value="Unassembled WGS sequence"/>
</dbReference>
<evidence type="ECO:0000313" key="3">
    <source>
        <dbReference type="Proteomes" id="UP000076722"/>
    </source>
</evidence>
<dbReference type="OrthoDB" id="2669322at2759"/>
<feature type="domain" description="Helitron helicase-like" evidence="1">
    <location>
        <begin position="261"/>
        <end position="373"/>
    </location>
</feature>
<dbReference type="InterPro" id="IPR025476">
    <property type="entry name" value="Helitron_helicase-like"/>
</dbReference>
<dbReference type="Pfam" id="PF14214">
    <property type="entry name" value="Helitron_like_N"/>
    <property type="match status" value="1"/>
</dbReference>